<dbReference type="Proteomes" id="UP000298200">
    <property type="component" value="Unassembled WGS sequence"/>
</dbReference>
<protein>
    <recommendedName>
        <fullName evidence="3">Chitobiase/beta-hexosaminidase</fullName>
    </recommendedName>
</protein>
<comment type="caution">
    <text evidence="1">The sequence shown here is derived from an EMBL/GenBank/DDBJ whole genome shotgun (WGS) entry which is preliminary data.</text>
</comment>
<sequence>MIKVLPFIFTLTLLKCIPNFQNNKDTNNFAFLFSLALGGATTNNFSFEPGSTIDLSGDGAVDATFVDINNDGVSDGINLGNSGIANMILIDSNQDGIPDSVDVNGDGSPDYFLNPNGPPYFTTENGGGRPVLLIIGSDGAILGFDTNGDGIVDDISIANTLNDHTPPIVSISPSTGTFPNGQNIIISCSDNIGIGSLIYKINGTTSDPRFPNDGNIIIQPSYTITLNSDGVYYIRALCRDLAGNVSTNVANQTFTIDSNVPVVTINHQSSPYISGSPGAISSSTIDWTVDRNGSFLIRESNGSCNLGTILSGPSPVTSGTNLQFERSALSHFSGEVTKKFTICVTSNSGLTGFATFTIQRDDTAPIVSILPNEGNFTSPTSLSLSCADTNGSGCDKIAYTSSTTGQAYNPSISSLTGLITNGNVYSSSITLSDPSQTNIKFLARDHAGNVSSITSKNYTVDSITPVISILQQSATTITNSANLTIEWKSNRAGTYEIRIGGDSCTNGTLVTGTNVSGSTSSNDAIFSTINNSSLALGTNSIRICVTNLVGSIGSILTNVTLSTSTIVAGWNFGVQSNTTLLATHGASINLNQNKLCQTTTGGTIAYPTGFGETGVAYSSTNWSQGASFYCNFSTIGFSQLTVSSAQLSSGTGPRNFRLEYSLDGINWIALIDILIQLQSSWVTLDNWILPAELNNQTNVYLRWVVTSTASPNGSGLAFTGTSRIDEIYIKGFSQ</sequence>
<reference evidence="2" key="1">
    <citation type="journal article" date="2019" name="PLoS Negl. Trop. Dis.">
        <title>Revisiting the worldwide diversity of Leptospira species in the environment.</title>
        <authorList>
            <person name="Vincent A.T."/>
            <person name="Schiettekatte O."/>
            <person name="Bourhy P."/>
            <person name="Veyrier F.J."/>
            <person name="Picardeau M."/>
        </authorList>
    </citation>
    <scope>NUCLEOTIDE SEQUENCE [LARGE SCALE GENOMIC DNA]</scope>
    <source>
        <strain evidence="2">201800272</strain>
    </source>
</reference>
<keyword evidence="2" id="KW-1185">Reference proteome</keyword>
<organism evidence="1 2">
    <name type="scientific">Leptospira yanagawae</name>
    <dbReference type="NCBI Taxonomy" id="293069"/>
    <lineage>
        <taxon>Bacteria</taxon>
        <taxon>Pseudomonadati</taxon>
        <taxon>Spirochaetota</taxon>
        <taxon>Spirochaetia</taxon>
        <taxon>Leptospirales</taxon>
        <taxon>Leptospiraceae</taxon>
        <taxon>Leptospira</taxon>
    </lineage>
</organism>
<proteinExistence type="predicted"/>
<gene>
    <name evidence="1" type="ORF">EHQ46_06440</name>
</gene>
<evidence type="ECO:0000313" key="2">
    <source>
        <dbReference type="Proteomes" id="UP000298200"/>
    </source>
</evidence>
<dbReference type="EMBL" id="RQFU01000010">
    <property type="protein sequence ID" value="TGL22350.1"/>
    <property type="molecule type" value="Genomic_DNA"/>
</dbReference>
<evidence type="ECO:0000313" key="1">
    <source>
        <dbReference type="EMBL" id="TGL22350.1"/>
    </source>
</evidence>
<accession>A0ABY2M4C9</accession>
<evidence type="ECO:0008006" key="3">
    <source>
        <dbReference type="Google" id="ProtNLM"/>
    </source>
</evidence>
<name>A0ABY2M4C9_9LEPT</name>
<dbReference type="RefSeq" id="WP_135634366.1">
    <property type="nucleotide sequence ID" value="NZ_RQFU01000010.1"/>
</dbReference>